<evidence type="ECO:0008006" key="5">
    <source>
        <dbReference type="Google" id="ProtNLM"/>
    </source>
</evidence>
<comment type="caution">
    <text evidence="3">The sequence shown here is derived from an EMBL/GenBank/DDBJ whole genome shotgun (WGS) entry which is preliminary data.</text>
</comment>
<name>A0ABD5EFU0_9ACTN</name>
<dbReference type="AlphaFoldDB" id="A0ABD5EFU0"/>
<evidence type="ECO:0000313" key="3">
    <source>
        <dbReference type="EMBL" id="MDT0419070.1"/>
    </source>
</evidence>
<keyword evidence="2" id="KW-0732">Signal</keyword>
<dbReference type="PROSITE" id="PS51257">
    <property type="entry name" value="PROKAR_LIPOPROTEIN"/>
    <property type="match status" value="1"/>
</dbReference>
<sequence>MRTTTRRPLAGVLVLGTALLALSACGSSDDGDKDDSAAGRPAASAPVSASPSGSKAPARNEAAKEAKPSGPVESDDKLKPATGSFTKKEKEYLSGRVPKNMDPAAVLQTGQEACDRLKLTASHDKDAAVGALIAGEIPDAVAAVGRLCPEQQPLLDRARQGFTEGTKKNPSPGTYRALTADASTCTWQAFGAGGKTLASGPPQGTKPEKVTVDIPAGTEKFVSQGCYAWLPA</sequence>
<reference evidence="4" key="1">
    <citation type="submission" date="2023-07" db="EMBL/GenBank/DDBJ databases">
        <title>30 novel species of actinomycetes from the DSMZ collection.</title>
        <authorList>
            <person name="Nouioui I."/>
        </authorList>
    </citation>
    <scope>NUCLEOTIDE SEQUENCE [LARGE SCALE GENOMIC DNA]</scope>
    <source>
        <strain evidence="4">DSM 41982</strain>
    </source>
</reference>
<organism evidence="3 4">
    <name type="scientific">Streptomyces evansiae</name>
    <dbReference type="NCBI Taxonomy" id="3075535"/>
    <lineage>
        <taxon>Bacteria</taxon>
        <taxon>Bacillati</taxon>
        <taxon>Actinomycetota</taxon>
        <taxon>Actinomycetes</taxon>
        <taxon>Kitasatosporales</taxon>
        <taxon>Streptomycetaceae</taxon>
        <taxon>Streptomyces</taxon>
    </lineage>
</organism>
<feature type="signal peptide" evidence="2">
    <location>
        <begin position="1"/>
        <end position="23"/>
    </location>
</feature>
<dbReference type="RefSeq" id="WP_093854581.1">
    <property type="nucleotide sequence ID" value="NZ_JAVRER010000062.1"/>
</dbReference>
<evidence type="ECO:0000313" key="4">
    <source>
        <dbReference type="Proteomes" id="UP001183607"/>
    </source>
</evidence>
<gene>
    <name evidence="3" type="ORF">RM574_26670</name>
</gene>
<proteinExistence type="predicted"/>
<protein>
    <recommendedName>
        <fullName evidence="5">DUF732 domain-containing protein</fullName>
    </recommendedName>
</protein>
<evidence type="ECO:0000256" key="1">
    <source>
        <dbReference type="SAM" id="MobiDB-lite"/>
    </source>
</evidence>
<dbReference type="Proteomes" id="UP001183607">
    <property type="component" value="Unassembled WGS sequence"/>
</dbReference>
<feature type="region of interest" description="Disordered" evidence="1">
    <location>
        <begin position="24"/>
        <end position="99"/>
    </location>
</feature>
<feature type="compositionally biased region" description="Low complexity" evidence="1">
    <location>
        <begin position="38"/>
        <end position="59"/>
    </location>
</feature>
<evidence type="ECO:0000256" key="2">
    <source>
        <dbReference type="SAM" id="SignalP"/>
    </source>
</evidence>
<feature type="chain" id="PRO_5044747431" description="DUF732 domain-containing protein" evidence="2">
    <location>
        <begin position="24"/>
        <end position="232"/>
    </location>
</feature>
<accession>A0ABD5EFU0</accession>
<dbReference type="EMBL" id="JAVRER010000062">
    <property type="protein sequence ID" value="MDT0419070.1"/>
    <property type="molecule type" value="Genomic_DNA"/>
</dbReference>